<keyword evidence="11" id="KW-1133">Transmembrane helix</keyword>
<evidence type="ECO:0000256" key="9">
    <source>
        <dbReference type="RuleBase" id="RU004016"/>
    </source>
</evidence>
<evidence type="ECO:0000256" key="8">
    <source>
        <dbReference type="PIRSR" id="PIRSR618044-2"/>
    </source>
</evidence>
<keyword evidence="4" id="KW-0133">Cell shape</keyword>
<dbReference type="PANTHER" id="PTHR21581">
    <property type="entry name" value="D-ALANYL-D-ALANINE CARBOXYPEPTIDASE"/>
    <property type="match status" value="1"/>
</dbReference>
<organism evidence="13 14">
    <name type="scientific">Streptomyces purpureus</name>
    <dbReference type="NCBI Taxonomy" id="1951"/>
    <lineage>
        <taxon>Bacteria</taxon>
        <taxon>Bacillati</taxon>
        <taxon>Actinomycetota</taxon>
        <taxon>Actinomycetes</taxon>
        <taxon>Kitasatosporales</taxon>
        <taxon>Streptomycetaceae</taxon>
        <taxon>Streptomyces</taxon>
    </lineage>
</organism>
<dbReference type="InterPro" id="IPR012338">
    <property type="entry name" value="Beta-lactam/transpept-like"/>
</dbReference>
<evidence type="ECO:0000256" key="5">
    <source>
        <dbReference type="ARBA" id="ARBA00022984"/>
    </source>
</evidence>
<keyword evidence="3" id="KW-0378">Hydrolase</keyword>
<reference evidence="13" key="2">
    <citation type="submission" date="2020-09" db="EMBL/GenBank/DDBJ databases">
        <authorList>
            <person name="Sun Q."/>
            <person name="Ohkuma M."/>
        </authorList>
    </citation>
    <scope>NUCLEOTIDE SEQUENCE</scope>
    <source>
        <strain evidence="13">JCM 3172</strain>
    </source>
</reference>
<dbReference type="AlphaFoldDB" id="A0A918GWE6"/>
<dbReference type="Pfam" id="PF00768">
    <property type="entry name" value="Peptidase_S11"/>
    <property type="match status" value="1"/>
</dbReference>
<protein>
    <recommendedName>
        <fullName evidence="12">Peptidase S11 D-alanyl-D-alanine carboxypeptidase A N-terminal domain-containing protein</fullName>
    </recommendedName>
</protein>
<feature type="compositionally biased region" description="Pro residues" evidence="10">
    <location>
        <begin position="62"/>
        <end position="94"/>
    </location>
</feature>
<dbReference type="GO" id="GO:0071555">
    <property type="term" value="P:cell wall organization"/>
    <property type="evidence" value="ECO:0007669"/>
    <property type="project" value="UniProtKB-KW"/>
</dbReference>
<feature type="active site" description="Acyl-ester intermediate" evidence="7">
    <location>
        <position position="206"/>
    </location>
</feature>
<evidence type="ECO:0000256" key="6">
    <source>
        <dbReference type="ARBA" id="ARBA00023316"/>
    </source>
</evidence>
<feature type="domain" description="Peptidase S11 D-alanyl-D-alanine carboxypeptidase A N-terminal" evidence="12">
    <location>
        <begin position="198"/>
        <end position="394"/>
    </location>
</feature>
<dbReference type="Gene3D" id="3.40.710.10">
    <property type="entry name" value="DD-peptidase/beta-lactamase superfamily"/>
    <property type="match status" value="1"/>
</dbReference>
<feature type="compositionally biased region" description="Basic and acidic residues" evidence="10">
    <location>
        <begin position="12"/>
        <end position="36"/>
    </location>
</feature>
<keyword evidence="2" id="KW-0732">Signal</keyword>
<feature type="active site" description="Proton acceptor" evidence="7">
    <location>
        <position position="209"/>
    </location>
</feature>
<evidence type="ECO:0000256" key="7">
    <source>
        <dbReference type="PIRSR" id="PIRSR618044-1"/>
    </source>
</evidence>
<dbReference type="GO" id="GO:0009002">
    <property type="term" value="F:serine-type D-Ala-D-Ala carboxypeptidase activity"/>
    <property type="evidence" value="ECO:0007669"/>
    <property type="project" value="InterPro"/>
</dbReference>
<feature type="compositionally biased region" description="Pro residues" evidence="10">
    <location>
        <begin position="38"/>
        <end position="48"/>
    </location>
</feature>
<dbReference type="EMBL" id="BMQQ01000001">
    <property type="protein sequence ID" value="GGT14531.1"/>
    <property type="molecule type" value="Genomic_DNA"/>
</dbReference>
<dbReference type="GO" id="GO:0009252">
    <property type="term" value="P:peptidoglycan biosynthetic process"/>
    <property type="evidence" value="ECO:0007669"/>
    <property type="project" value="UniProtKB-KW"/>
</dbReference>
<evidence type="ECO:0000256" key="10">
    <source>
        <dbReference type="SAM" id="MobiDB-lite"/>
    </source>
</evidence>
<dbReference type="SUPFAM" id="SSF56601">
    <property type="entry name" value="beta-lactamase/transpeptidase-like"/>
    <property type="match status" value="1"/>
</dbReference>
<dbReference type="GO" id="GO:0008360">
    <property type="term" value="P:regulation of cell shape"/>
    <property type="evidence" value="ECO:0007669"/>
    <property type="project" value="UniProtKB-KW"/>
</dbReference>
<dbReference type="InterPro" id="IPR018044">
    <property type="entry name" value="Peptidase_S11"/>
</dbReference>
<proteinExistence type="inferred from homology"/>
<comment type="caution">
    <text evidence="13">The sequence shown here is derived from an EMBL/GenBank/DDBJ whole genome shotgun (WGS) entry which is preliminary data.</text>
</comment>
<evidence type="ECO:0000256" key="1">
    <source>
        <dbReference type="ARBA" id="ARBA00007164"/>
    </source>
</evidence>
<keyword evidence="5" id="KW-0573">Peptidoglycan synthesis</keyword>
<dbReference type="RefSeq" id="WP_189199487.1">
    <property type="nucleotide sequence ID" value="NZ_BMQQ01000001.1"/>
</dbReference>
<gene>
    <name evidence="13" type="ORF">GCM10014713_04070</name>
</gene>
<dbReference type="GO" id="GO:0006508">
    <property type="term" value="P:proteolysis"/>
    <property type="evidence" value="ECO:0007669"/>
    <property type="project" value="InterPro"/>
</dbReference>
<feature type="active site" evidence="7">
    <location>
        <position position="271"/>
    </location>
</feature>
<evidence type="ECO:0000256" key="4">
    <source>
        <dbReference type="ARBA" id="ARBA00022960"/>
    </source>
</evidence>
<reference evidence="13" key="1">
    <citation type="journal article" date="2014" name="Int. J. Syst. Evol. Microbiol.">
        <title>Complete genome sequence of Corynebacterium casei LMG S-19264T (=DSM 44701T), isolated from a smear-ripened cheese.</title>
        <authorList>
            <consortium name="US DOE Joint Genome Institute (JGI-PGF)"/>
            <person name="Walter F."/>
            <person name="Albersmeier A."/>
            <person name="Kalinowski J."/>
            <person name="Ruckert C."/>
        </authorList>
    </citation>
    <scope>NUCLEOTIDE SEQUENCE</scope>
    <source>
        <strain evidence="13">JCM 3172</strain>
    </source>
</reference>
<keyword evidence="11" id="KW-0472">Membrane</keyword>
<keyword evidence="11" id="KW-0812">Transmembrane</keyword>
<evidence type="ECO:0000256" key="3">
    <source>
        <dbReference type="ARBA" id="ARBA00022801"/>
    </source>
</evidence>
<keyword evidence="14" id="KW-1185">Reference proteome</keyword>
<dbReference type="InterPro" id="IPR001967">
    <property type="entry name" value="Peptidase_S11_N"/>
</dbReference>
<evidence type="ECO:0000256" key="11">
    <source>
        <dbReference type="SAM" id="Phobius"/>
    </source>
</evidence>
<evidence type="ECO:0000256" key="2">
    <source>
        <dbReference type="ARBA" id="ARBA00022729"/>
    </source>
</evidence>
<name>A0A918GWE6_9ACTN</name>
<sequence length="537" mass="56055">MNAVPADDASPEEPKPEQKQEPGEEQNQKREEREPEPATEPDPAPEPAPEPEPEPEAKPEPAPEPEPAPSAPESAPEPEPASPAPAPPPVPEPAPEPERTRESPMPALDLLAQLTNTPPPPRTPARSLVRRIKIWAPLVLLLAAVLVGVQVLRPLPAPALGGAEAAYTLPGRFEAPWPDHGQGAILIPGSGEVATFGAQKPVPTASVAKVMTAYVILKGHPLKKGEAGPRIAVDAKAVADGQVKHESRIEGLTAGTTYSQQDMLKMLMIPSGNNIARLLARWDTGSDTTTEFVAKMNAAAEELGMKDTTYTDPSGLDAKTVSTAVDQLKLAEAVMRFDAFRAVVALPNAPIEGLPKPLYNNNDSLLLSGLSIKGIKTGSSSAAGGTLMWAAYKTVGARTPLIVGMMMGQRAEGPDPEALRSLALVKTNTQKVVAAVREAITSTVAVRKGQVVGYVDDGMGRRTPVVAARDVEVVGVPGQKLTVTLDDGGKPLPHAAGAGTEVGRLTVGSGAGAQSAPVTLKEALTEPGFVDKLTRLG</sequence>
<evidence type="ECO:0000313" key="13">
    <source>
        <dbReference type="EMBL" id="GGT14531.1"/>
    </source>
</evidence>
<evidence type="ECO:0000259" key="12">
    <source>
        <dbReference type="Pfam" id="PF00768"/>
    </source>
</evidence>
<feature type="region of interest" description="Disordered" evidence="10">
    <location>
        <begin position="1"/>
        <end position="102"/>
    </location>
</feature>
<dbReference type="Proteomes" id="UP000619486">
    <property type="component" value="Unassembled WGS sequence"/>
</dbReference>
<feature type="transmembrane region" description="Helical" evidence="11">
    <location>
        <begin position="134"/>
        <end position="152"/>
    </location>
</feature>
<dbReference type="PANTHER" id="PTHR21581:SF33">
    <property type="entry name" value="D-ALANYL-D-ALANINE CARBOXYPEPTIDASE DACB"/>
    <property type="match status" value="1"/>
</dbReference>
<feature type="binding site" evidence="8">
    <location>
        <position position="376"/>
    </location>
    <ligand>
        <name>substrate</name>
    </ligand>
</feature>
<accession>A0A918GWE6</accession>
<keyword evidence="6" id="KW-0961">Cell wall biogenesis/degradation</keyword>
<evidence type="ECO:0000313" key="14">
    <source>
        <dbReference type="Proteomes" id="UP000619486"/>
    </source>
</evidence>
<dbReference type="PRINTS" id="PR00725">
    <property type="entry name" value="DADACBPTASE1"/>
</dbReference>
<comment type="similarity">
    <text evidence="1 9">Belongs to the peptidase S11 family.</text>
</comment>